<feature type="transmembrane region" description="Helical" evidence="1">
    <location>
        <begin position="97"/>
        <end position="120"/>
    </location>
</feature>
<sequence length="274" mass="29513">MSQIRYPVRIGLGGWLAFGLWGWILPLAAFWVWTGLQTRLGWTRATVESVAALAAITAARFVGLSLYHRLLANRWPVTVVWDGAQIVSLPTDKNFPFLASVALPFGLVMGVVANLMGWSAVIPDRWFWLLLGAPLASLAFVAGSLFLYNRVASPWLGAIQVTADQGDGRMRAIAFQAASVRRATHLIVFLWVGAVTVVIALLGGSLLTVLARHIPAGIFGLEAGGFAVAVALFLGFWGSALLGIWYAAGARVYRIWQNGGGGIWWQEAGSHEAS</sequence>
<gene>
    <name evidence="2" type="ORF">HIJ39_08945</name>
</gene>
<name>A0A7Y0L388_9FIRM</name>
<keyword evidence="1" id="KW-0812">Transmembrane</keyword>
<dbReference type="Proteomes" id="UP000533476">
    <property type="component" value="Unassembled WGS sequence"/>
</dbReference>
<feature type="transmembrane region" description="Helical" evidence="1">
    <location>
        <begin position="126"/>
        <end position="148"/>
    </location>
</feature>
<protein>
    <submittedName>
        <fullName evidence="2">Uncharacterized protein</fullName>
    </submittedName>
</protein>
<dbReference type="RefSeq" id="WP_169098836.1">
    <property type="nucleotide sequence ID" value="NZ_JABBVZ010000024.1"/>
</dbReference>
<dbReference type="AlphaFoldDB" id="A0A7Y0L388"/>
<evidence type="ECO:0000256" key="1">
    <source>
        <dbReference type="SAM" id="Phobius"/>
    </source>
</evidence>
<evidence type="ECO:0000313" key="2">
    <source>
        <dbReference type="EMBL" id="NMP22478.1"/>
    </source>
</evidence>
<comment type="caution">
    <text evidence="2">The sequence shown here is derived from an EMBL/GenBank/DDBJ whole genome shotgun (WGS) entry which is preliminary data.</text>
</comment>
<reference evidence="2 3" key="1">
    <citation type="submission" date="2020-04" db="EMBL/GenBank/DDBJ databases">
        <authorList>
            <person name="Zhang R."/>
            <person name="Schippers A."/>
        </authorList>
    </citation>
    <scope>NUCLEOTIDE SEQUENCE [LARGE SCALE GENOMIC DNA]</scope>
    <source>
        <strain evidence="2 3">DSM 109850</strain>
    </source>
</reference>
<dbReference type="EMBL" id="JABBVZ010000024">
    <property type="protein sequence ID" value="NMP22478.1"/>
    <property type="molecule type" value="Genomic_DNA"/>
</dbReference>
<feature type="transmembrane region" description="Helical" evidence="1">
    <location>
        <begin position="186"/>
        <end position="211"/>
    </location>
</feature>
<organism evidence="2 3">
    <name type="scientific">Sulfobacillus harzensis</name>
    <dbReference type="NCBI Taxonomy" id="2729629"/>
    <lineage>
        <taxon>Bacteria</taxon>
        <taxon>Bacillati</taxon>
        <taxon>Bacillota</taxon>
        <taxon>Clostridia</taxon>
        <taxon>Eubacteriales</taxon>
        <taxon>Clostridiales Family XVII. Incertae Sedis</taxon>
        <taxon>Sulfobacillus</taxon>
    </lineage>
</organism>
<accession>A0A7Y0L388</accession>
<feature type="transmembrane region" description="Helical" evidence="1">
    <location>
        <begin position="12"/>
        <end position="33"/>
    </location>
</feature>
<feature type="transmembrane region" description="Helical" evidence="1">
    <location>
        <begin position="223"/>
        <end position="248"/>
    </location>
</feature>
<feature type="transmembrane region" description="Helical" evidence="1">
    <location>
        <begin position="45"/>
        <end position="67"/>
    </location>
</feature>
<keyword evidence="3" id="KW-1185">Reference proteome</keyword>
<proteinExistence type="predicted"/>
<keyword evidence="1" id="KW-1133">Transmembrane helix</keyword>
<keyword evidence="1" id="KW-0472">Membrane</keyword>
<evidence type="ECO:0000313" key="3">
    <source>
        <dbReference type="Proteomes" id="UP000533476"/>
    </source>
</evidence>